<dbReference type="EMBL" id="BABT02000032">
    <property type="protein sequence ID" value="GAA94303.1"/>
    <property type="molecule type" value="Genomic_DNA"/>
</dbReference>
<evidence type="ECO:0000313" key="3">
    <source>
        <dbReference type="Proteomes" id="UP000009131"/>
    </source>
</evidence>
<dbReference type="Proteomes" id="UP000009131">
    <property type="component" value="Unassembled WGS sequence"/>
</dbReference>
<feature type="compositionally biased region" description="Polar residues" evidence="1">
    <location>
        <begin position="25"/>
        <end position="38"/>
    </location>
</feature>
<keyword evidence="3" id="KW-1185">Reference proteome</keyword>
<evidence type="ECO:0000256" key="1">
    <source>
        <dbReference type="SAM" id="MobiDB-lite"/>
    </source>
</evidence>
<comment type="caution">
    <text evidence="2">The sequence shown here is derived from an EMBL/GenBank/DDBJ whole genome shotgun (WGS) entry which is preliminary data.</text>
</comment>
<dbReference type="RefSeq" id="XP_014566038.1">
    <property type="nucleotide sequence ID" value="XM_014710552.1"/>
</dbReference>
<dbReference type="GO" id="GO:0008252">
    <property type="term" value="F:nucleotidase activity"/>
    <property type="evidence" value="ECO:0007669"/>
    <property type="project" value="TreeGrafter"/>
</dbReference>
<dbReference type="InParanoid" id="G7DUP3"/>
<dbReference type="AlphaFoldDB" id="G7DUP3"/>
<dbReference type="InterPro" id="IPR006439">
    <property type="entry name" value="HAD-SF_hydro_IA"/>
</dbReference>
<dbReference type="GO" id="GO:0006206">
    <property type="term" value="P:pyrimidine nucleobase metabolic process"/>
    <property type="evidence" value="ECO:0007669"/>
    <property type="project" value="TreeGrafter"/>
</dbReference>
<dbReference type="Gene3D" id="1.10.150.450">
    <property type="match status" value="1"/>
</dbReference>
<dbReference type="InterPro" id="IPR023214">
    <property type="entry name" value="HAD_sf"/>
</dbReference>
<dbReference type="STRING" id="764103.G7DUP3"/>
<dbReference type="HOGENOM" id="CLU_059493_0_0_1"/>
<dbReference type="FunCoup" id="G7DUP3">
    <property type="interactions" value="255"/>
</dbReference>
<evidence type="ECO:0008006" key="4">
    <source>
        <dbReference type="Google" id="ProtNLM"/>
    </source>
</evidence>
<gene>
    <name evidence="2" type="primary">Mo00952</name>
    <name evidence="2" type="ORF">E5Q_00952</name>
</gene>
<dbReference type="Gene3D" id="3.40.50.1000">
    <property type="entry name" value="HAD superfamily/HAD-like"/>
    <property type="match status" value="1"/>
</dbReference>
<dbReference type="GO" id="GO:0009166">
    <property type="term" value="P:nucleotide catabolic process"/>
    <property type="evidence" value="ECO:0007669"/>
    <property type="project" value="TreeGrafter"/>
</dbReference>
<dbReference type="PANTHER" id="PTHR47438">
    <property type="entry name" value="PHOSPHATE METABOLISM PROTEIN 8-RELATED"/>
    <property type="match status" value="1"/>
</dbReference>
<dbReference type="InterPro" id="IPR036412">
    <property type="entry name" value="HAD-like_sf"/>
</dbReference>
<accession>G7DUP3</accession>
<feature type="region of interest" description="Disordered" evidence="1">
    <location>
        <begin position="1"/>
        <end position="38"/>
    </location>
</feature>
<reference evidence="2 3" key="1">
    <citation type="journal article" date="2011" name="J. Gen. Appl. Microbiol.">
        <title>Draft genome sequencing of the enigmatic basidiomycete Mixia osmundae.</title>
        <authorList>
            <person name="Nishida H."/>
            <person name="Nagatsuka Y."/>
            <person name="Sugiyama J."/>
        </authorList>
    </citation>
    <scope>NUCLEOTIDE SEQUENCE [LARGE SCALE GENOMIC DNA]</scope>
    <source>
        <strain evidence="3">CBS 9802 / IAM 14324 / JCM 22182 / KY 12970</strain>
    </source>
</reference>
<organism evidence="2 3">
    <name type="scientific">Mixia osmundae (strain CBS 9802 / IAM 14324 / JCM 22182 / KY 12970)</name>
    <dbReference type="NCBI Taxonomy" id="764103"/>
    <lineage>
        <taxon>Eukaryota</taxon>
        <taxon>Fungi</taxon>
        <taxon>Dikarya</taxon>
        <taxon>Basidiomycota</taxon>
        <taxon>Pucciniomycotina</taxon>
        <taxon>Mixiomycetes</taxon>
        <taxon>Mixiales</taxon>
        <taxon>Mixiaceae</taxon>
        <taxon>Mixia</taxon>
    </lineage>
</organism>
<dbReference type="SFLD" id="SFLDG01129">
    <property type="entry name" value="C1.5:_HAD__Beta-PGM__Phosphata"/>
    <property type="match status" value="1"/>
</dbReference>
<proteinExistence type="predicted"/>
<feature type="compositionally biased region" description="Basic and acidic residues" evidence="1">
    <location>
        <begin position="15"/>
        <end position="24"/>
    </location>
</feature>
<dbReference type="OrthoDB" id="1065058at2759"/>
<dbReference type="InterPro" id="IPR052791">
    <property type="entry name" value="SSM1_domain"/>
</dbReference>
<dbReference type="SFLD" id="SFLDG01132">
    <property type="entry name" value="C1.5.3:_5'-Nucleotidase_Like"/>
    <property type="match status" value="1"/>
</dbReference>
<dbReference type="SFLD" id="SFLDS00003">
    <property type="entry name" value="Haloacid_Dehalogenase"/>
    <property type="match status" value="1"/>
</dbReference>
<dbReference type="NCBIfam" id="TIGR01509">
    <property type="entry name" value="HAD-SF-IA-v3"/>
    <property type="match status" value="1"/>
</dbReference>
<dbReference type="OMA" id="CVGAQKA"/>
<protein>
    <recommendedName>
        <fullName evidence="4">Pyrimidine 5'-nucleotidase</fullName>
    </recommendedName>
</protein>
<dbReference type="Pfam" id="PF00702">
    <property type="entry name" value="Hydrolase"/>
    <property type="match status" value="1"/>
</dbReference>
<evidence type="ECO:0000313" key="2">
    <source>
        <dbReference type="EMBL" id="GAA94303.1"/>
    </source>
</evidence>
<reference evidence="2 3" key="2">
    <citation type="journal article" date="2012" name="Open Biol.">
        <title>Characteristics of nucleosomes and linker DNA regions on the genome of the basidiomycete Mixia osmundae revealed by mono- and dinucleosome mapping.</title>
        <authorList>
            <person name="Nishida H."/>
            <person name="Kondo S."/>
            <person name="Matsumoto T."/>
            <person name="Suzuki Y."/>
            <person name="Yoshikawa H."/>
            <person name="Taylor T.D."/>
            <person name="Sugiyama J."/>
        </authorList>
    </citation>
    <scope>NUCLEOTIDE SEQUENCE [LARGE SCALE GENOMIC DNA]</scope>
    <source>
        <strain evidence="3">CBS 9802 / IAM 14324 / JCM 22182 / KY 12970</strain>
    </source>
</reference>
<dbReference type="NCBIfam" id="TIGR01993">
    <property type="entry name" value="Pyr-5-nucltdase"/>
    <property type="match status" value="1"/>
</dbReference>
<name>G7DUP3_MIXOS</name>
<sequence>MTLHADRSAAPPTRDGSHASHEASSHTNGSPESSRTVNLTRLQPRPEQWQDKAIIWFDIDNCCYSRSAGIDQRMGTLIQAYFEHLGFPKQEATELHHRYYTEYGLAIRGLVRHHKIDPLDYDAKCDRALPLEEILKPDPQLRRLLQDLDRSKVRVWALTNAYHHHATRVLTLLGVIDQFEGVCSCNYAHPTFSCKPEREFYQEAIDYTDQADVSRHYFVDDSALNIRGSKAMGFASSVWFDEHGKGTEKSGDATIRNLQELRTLWHPFFVKA</sequence>
<dbReference type="PANTHER" id="PTHR47438:SF1">
    <property type="entry name" value="PHOSPHATE METABOLISM PROTEIN 8-RELATED"/>
    <property type="match status" value="1"/>
</dbReference>
<dbReference type="InterPro" id="IPR010237">
    <property type="entry name" value="Pyr-5-nucltdase"/>
</dbReference>
<dbReference type="SUPFAM" id="SSF56784">
    <property type="entry name" value="HAD-like"/>
    <property type="match status" value="1"/>
</dbReference>
<dbReference type="eggNOG" id="KOG3109">
    <property type="taxonomic scope" value="Eukaryota"/>
</dbReference>